<evidence type="ECO:0000256" key="3">
    <source>
        <dbReference type="ARBA" id="ARBA00022695"/>
    </source>
</evidence>
<evidence type="ECO:0000256" key="5">
    <source>
        <dbReference type="ARBA" id="ARBA00022759"/>
    </source>
</evidence>
<dbReference type="PROSITE" id="PS50994">
    <property type="entry name" value="INTEGRASE"/>
    <property type="match status" value="1"/>
</dbReference>
<dbReference type="InterPro" id="IPR000477">
    <property type="entry name" value="RT_dom"/>
</dbReference>
<dbReference type="OrthoDB" id="6512428at2759"/>
<dbReference type="InterPro" id="IPR012337">
    <property type="entry name" value="RNaseH-like_sf"/>
</dbReference>
<keyword evidence="4" id="KW-0540">Nuclease</keyword>
<dbReference type="GO" id="GO:0004519">
    <property type="term" value="F:endonuclease activity"/>
    <property type="evidence" value="ECO:0007669"/>
    <property type="project" value="UniProtKB-KW"/>
</dbReference>
<accession>A0A4Y2LI29</accession>
<feature type="region of interest" description="Disordered" evidence="8">
    <location>
        <begin position="1305"/>
        <end position="1324"/>
    </location>
</feature>
<dbReference type="GO" id="GO:0003964">
    <property type="term" value="F:RNA-directed DNA polymerase activity"/>
    <property type="evidence" value="ECO:0007669"/>
    <property type="project" value="UniProtKB-KW"/>
</dbReference>
<dbReference type="Gene3D" id="2.40.70.10">
    <property type="entry name" value="Acid Proteases"/>
    <property type="match status" value="1"/>
</dbReference>
<evidence type="ECO:0000256" key="6">
    <source>
        <dbReference type="ARBA" id="ARBA00022801"/>
    </source>
</evidence>
<dbReference type="PANTHER" id="PTHR37984:SF8">
    <property type="entry name" value="CCHC-TYPE DOMAIN-CONTAINING PROTEIN"/>
    <property type="match status" value="1"/>
</dbReference>
<dbReference type="Gene3D" id="3.10.10.10">
    <property type="entry name" value="HIV Type 1 Reverse Transcriptase, subunit A, domain 1"/>
    <property type="match status" value="1"/>
</dbReference>
<organism evidence="11 13">
    <name type="scientific">Araneus ventricosus</name>
    <name type="common">Orbweaver spider</name>
    <name type="synonym">Epeira ventricosa</name>
    <dbReference type="NCBI Taxonomy" id="182803"/>
    <lineage>
        <taxon>Eukaryota</taxon>
        <taxon>Metazoa</taxon>
        <taxon>Ecdysozoa</taxon>
        <taxon>Arthropoda</taxon>
        <taxon>Chelicerata</taxon>
        <taxon>Arachnida</taxon>
        <taxon>Araneae</taxon>
        <taxon>Araneomorphae</taxon>
        <taxon>Entelegynae</taxon>
        <taxon>Araneoidea</taxon>
        <taxon>Araneidae</taxon>
        <taxon>Araneus</taxon>
    </lineage>
</organism>
<proteinExistence type="predicted"/>
<dbReference type="InterPro" id="IPR043502">
    <property type="entry name" value="DNA/RNA_pol_sf"/>
</dbReference>
<dbReference type="InterPro" id="IPR041588">
    <property type="entry name" value="Integrase_H2C2"/>
</dbReference>
<dbReference type="CDD" id="cd09274">
    <property type="entry name" value="RNase_HI_RT_Ty3"/>
    <property type="match status" value="1"/>
</dbReference>
<evidence type="ECO:0000256" key="1">
    <source>
        <dbReference type="ARBA" id="ARBA00012493"/>
    </source>
</evidence>
<dbReference type="CDD" id="cd05481">
    <property type="entry name" value="retropepsin_like_LTR_1"/>
    <property type="match status" value="1"/>
</dbReference>
<dbReference type="Pfam" id="PF17921">
    <property type="entry name" value="Integrase_H2C2"/>
    <property type="match status" value="1"/>
</dbReference>
<evidence type="ECO:0000259" key="10">
    <source>
        <dbReference type="PROSITE" id="PS50994"/>
    </source>
</evidence>
<protein>
    <recommendedName>
        <fullName evidence="1">RNA-directed DNA polymerase</fullName>
        <ecNumber evidence="1">2.7.7.49</ecNumber>
    </recommendedName>
</protein>
<dbReference type="Pfam" id="PF00078">
    <property type="entry name" value="RVT_1"/>
    <property type="match status" value="1"/>
</dbReference>
<gene>
    <name evidence="11" type="primary">TY3B-G_508</name>
    <name evidence="12" type="synonym">TY3B-G_873</name>
    <name evidence="11" type="ORF">AVEN_162482_1</name>
    <name evidence="12" type="ORF">AVEN_218412_1</name>
</gene>
<feature type="domain" description="Integrase catalytic" evidence="10">
    <location>
        <begin position="1024"/>
        <end position="1135"/>
    </location>
</feature>
<dbReference type="FunFam" id="3.30.420.10:FF:000063">
    <property type="entry name" value="Retrovirus-related Pol polyprotein from transposon 297-like Protein"/>
    <property type="match status" value="1"/>
</dbReference>
<dbReference type="InterPro" id="IPR021109">
    <property type="entry name" value="Peptidase_aspartic_dom_sf"/>
</dbReference>
<keyword evidence="7" id="KW-0695">RNA-directed DNA polymerase</keyword>
<dbReference type="EC" id="2.7.7.49" evidence="1"/>
<evidence type="ECO:0000259" key="9">
    <source>
        <dbReference type="PROSITE" id="PS50878"/>
    </source>
</evidence>
<keyword evidence="5" id="KW-0255">Endonuclease</keyword>
<dbReference type="SUPFAM" id="SSF56672">
    <property type="entry name" value="DNA/RNA polymerases"/>
    <property type="match status" value="1"/>
</dbReference>
<dbReference type="Gene3D" id="1.10.340.70">
    <property type="match status" value="1"/>
</dbReference>
<dbReference type="InterPro" id="IPR050951">
    <property type="entry name" value="Retrovirus_Pol_polyprotein"/>
</dbReference>
<keyword evidence="13" id="KW-1185">Reference proteome</keyword>
<feature type="domain" description="Reverse transcriptase" evidence="9">
    <location>
        <begin position="479"/>
        <end position="656"/>
    </location>
</feature>
<dbReference type="CDD" id="cd01647">
    <property type="entry name" value="RT_LTR"/>
    <property type="match status" value="1"/>
</dbReference>
<dbReference type="PANTHER" id="PTHR37984">
    <property type="entry name" value="PROTEIN CBG26694"/>
    <property type="match status" value="1"/>
</dbReference>
<keyword evidence="6" id="KW-0378">Hydrolase</keyword>
<keyword evidence="2" id="KW-0808">Transferase</keyword>
<evidence type="ECO:0000256" key="2">
    <source>
        <dbReference type="ARBA" id="ARBA00022679"/>
    </source>
</evidence>
<evidence type="ECO:0000256" key="7">
    <source>
        <dbReference type="ARBA" id="ARBA00022918"/>
    </source>
</evidence>
<dbReference type="FunFam" id="1.10.340.70:FF:000003">
    <property type="entry name" value="Protein CBG25708"/>
    <property type="match status" value="1"/>
</dbReference>
<dbReference type="EMBL" id="BGPR01118972">
    <property type="protein sequence ID" value="GBN14434.1"/>
    <property type="molecule type" value="Genomic_DNA"/>
</dbReference>
<dbReference type="InterPro" id="IPR036397">
    <property type="entry name" value="RNaseH_sf"/>
</dbReference>
<dbReference type="Gene3D" id="3.30.420.10">
    <property type="entry name" value="Ribonuclease H-like superfamily/Ribonuclease H"/>
    <property type="match status" value="1"/>
</dbReference>
<dbReference type="Proteomes" id="UP000499080">
    <property type="component" value="Unassembled WGS sequence"/>
</dbReference>
<evidence type="ECO:0000313" key="11">
    <source>
        <dbReference type="EMBL" id="GBN14411.1"/>
    </source>
</evidence>
<dbReference type="FunFam" id="3.10.20.370:FF:000001">
    <property type="entry name" value="Retrovirus-related Pol polyprotein from transposon 17.6-like protein"/>
    <property type="match status" value="1"/>
</dbReference>
<dbReference type="PROSITE" id="PS50878">
    <property type="entry name" value="RT_POL"/>
    <property type="match status" value="1"/>
</dbReference>
<reference evidence="11 13" key="1">
    <citation type="journal article" date="2019" name="Sci. Rep.">
        <title>Orb-weaving spider Araneus ventricosus genome elucidates the spidroin gene catalogue.</title>
        <authorList>
            <person name="Kono N."/>
            <person name="Nakamura H."/>
            <person name="Ohtoshi R."/>
            <person name="Moran D.A.P."/>
            <person name="Shinohara A."/>
            <person name="Yoshida Y."/>
            <person name="Fujiwara M."/>
            <person name="Mori M."/>
            <person name="Tomita M."/>
            <person name="Arakawa K."/>
        </authorList>
    </citation>
    <scope>NUCLEOTIDE SEQUENCE [LARGE SCALE GENOMIC DNA]</scope>
</reference>
<dbReference type="SUPFAM" id="SSF53098">
    <property type="entry name" value="Ribonuclease H-like"/>
    <property type="match status" value="1"/>
</dbReference>
<evidence type="ECO:0000313" key="13">
    <source>
        <dbReference type="Proteomes" id="UP000499080"/>
    </source>
</evidence>
<dbReference type="Pfam" id="PF17917">
    <property type="entry name" value="RT_RNaseH"/>
    <property type="match status" value="1"/>
</dbReference>
<dbReference type="GO" id="GO:0042575">
    <property type="term" value="C:DNA polymerase complex"/>
    <property type="evidence" value="ECO:0007669"/>
    <property type="project" value="UniProtKB-ARBA"/>
</dbReference>
<evidence type="ECO:0000313" key="12">
    <source>
        <dbReference type="EMBL" id="GBN14434.1"/>
    </source>
</evidence>
<dbReference type="GO" id="GO:0003676">
    <property type="term" value="F:nucleic acid binding"/>
    <property type="evidence" value="ECO:0007669"/>
    <property type="project" value="InterPro"/>
</dbReference>
<dbReference type="InterPro" id="IPR001584">
    <property type="entry name" value="Integrase_cat-core"/>
</dbReference>
<dbReference type="SUPFAM" id="SSF50630">
    <property type="entry name" value="Acid proteases"/>
    <property type="match status" value="1"/>
</dbReference>
<sequence length="1348" mass="154472">MMEGCHPPRGLNFNGNMADNWRRFKQLFEIYLIASGNEAKSSEVKVAILLNAAGEEAVEVFNTFNLSAEDRKDFDKVVNHFEKFTTPKRNVVVERFIFNQRCQEEGETFDVFVMDLKKLVKSCEFGDQSDSVVRDRIVLGVGDASLQERMLRESDLSLERAIDLGKTAELSKIRAQTVQGQNVDFVGRRSGAQKPLSSREANWSNKDGTVNKSCQNGEKARMFSSCWKCNRKHVKGKCPAYGKRCHSCNNLNHFSVVCRYKDVKDVVVDESEDNGDYYVNSINVHHIVKCIESASTLKEWNKTLIIEGQPVTFKLDTGAEVNVLPLSIFNLFKSQSKMRKCNVVLKAFGGATIKPVGSISLNCSVDNLNCVIDFIIVANPQVRPLLGINECVKLDLIHFVNDIEIPNKNKLDQYMNMAFSSKDEFIQNNVELFEGVGKFKGTCKINIKNDATPVVRPPRRVPLTVKPKLELKLKELEAQGIIAKVDQPKEWVSNIVIIEKANGTIRICLDPQDLNKVIKREHVLIPTIEEFLPKLTNKSVYSVLDLKDGFFQIPLDVKSSELCTFSTPFGCYKFLRLPMGISCAPEIFQKRNQENFGDIQGVLIYFDDLLIAANSIKEHDEILAKVVQRAKSLNIKFNKNKVQFRVPEVKYLGHVFNVAGMRPDPERVKAVVELKEPKNKLELQRVLGMLNYLRRFVPHFSTKTAALRELLKQKVEWQWLGLHSQAFKELKNLICNAPVLGIFDSNKPITLQADSSKDGLGCCLLQNGQPIAFSSRSLTDSEKNYAQIEKEFLSILFAVNKFHYYIYGREVEVLTDHKPLVSIMNKNIVNVLSNRLQRIKIKLLKYQLNLKYLPGKFMHIADLLSRSFNEKEIQLDDEDMIETVHTLTKQLQMSEIKKREFKESTLKDQGLKKVQQYWETGWPNSIDKVPKEARSYFRFRHELSVEQDLVFLNSRVVVPVSLRKSMLLLLHEAHCGVEKSKARARQVIFWPNINDDIEKMISTCMVCERYRPQTIKEPLISHTIPHLPYEKIGADICDYGGKSYLVVGCYLTKWVDVVQLRNKSSEEVINKLKPMFATHGIPKIMICDNVPFSSWEMKKFSKEWCFEIITSSPRYPKSNGFAEKLVGIAKSLLRKAGPEKLYEALLEYRCTPISGMSVSPSQMLLSRKLRTKLPITQTELQPVVHKHFREGLIKKRARTKLYYDKQAHVRPEFISGEKVMVRVGTQWEPAVIVKKHSTPRSYLVKNKNGRIVRRNKCHIRKTNIQTNKELNPDYHDLGDEWNICGNNTQDNGLYHSNNNPVNLNRNTSHTTSQNGYLYNKNSASSNPVYITRRGRNVNRPSRYDDYLL</sequence>
<comment type="caution">
    <text evidence="11">The sequence shown here is derived from an EMBL/GenBank/DDBJ whole genome shotgun (WGS) entry which is preliminary data.</text>
</comment>
<dbReference type="InterPro" id="IPR043128">
    <property type="entry name" value="Rev_trsase/Diguanyl_cyclase"/>
</dbReference>
<dbReference type="FunFam" id="3.30.70.270:FF:000026">
    <property type="entry name" value="Transposon Ty3-G Gag-Pol polyprotein"/>
    <property type="match status" value="1"/>
</dbReference>
<dbReference type="GO" id="GO:0015074">
    <property type="term" value="P:DNA integration"/>
    <property type="evidence" value="ECO:0007669"/>
    <property type="project" value="InterPro"/>
</dbReference>
<dbReference type="Gene3D" id="3.30.70.270">
    <property type="match status" value="2"/>
</dbReference>
<keyword evidence="3" id="KW-0548">Nucleotidyltransferase</keyword>
<dbReference type="EMBL" id="BGPR01118964">
    <property type="protein sequence ID" value="GBN14411.1"/>
    <property type="molecule type" value="Genomic_DNA"/>
</dbReference>
<evidence type="ECO:0000256" key="8">
    <source>
        <dbReference type="SAM" id="MobiDB-lite"/>
    </source>
</evidence>
<evidence type="ECO:0000256" key="4">
    <source>
        <dbReference type="ARBA" id="ARBA00022722"/>
    </source>
</evidence>
<dbReference type="InterPro" id="IPR041373">
    <property type="entry name" value="RT_RNaseH"/>
</dbReference>
<name>A0A4Y2LI29_ARAVE</name>